<feature type="domain" description="Peptidase S53" evidence="17">
    <location>
        <begin position="245"/>
        <end position="614"/>
    </location>
</feature>
<evidence type="ECO:0000256" key="5">
    <source>
        <dbReference type="ARBA" id="ARBA00022525"/>
    </source>
</evidence>
<feature type="binding site" evidence="15">
    <location>
        <position position="592"/>
    </location>
    <ligand>
        <name>Ca(2+)</name>
        <dbReference type="ChEBI" id="CHEBI:29108"/>
    </ligand>
</feature>
<evidence type="ECO:0000256" key="10">
    <source>
        <dbReference type="ARBA" id="ARBA00022825"/>
    </source>
</evidence>
<dbReference type="SUPFAM" id="SSF52743">
    <property type="entry name" value="Subtilisin-like"/>
    <property type="match status" value="1"/>
</dbReference>
<evidence type="ECO:0000256" key="3">
    <source>
        <dbReference type="ARBA" id="ARBA00004239"/>
    </source>
</evidence>
<keyword evidence="9 15" id="KW-0378">Hydrolase</keyword>
<evidence type="ECO:0000256" key="2">
    <source>
        <dbReference type="ARBA" id="ARBA00002451"/>
    </source>
</evidence>
<evidence type="ECO:0000256" key="11">
    <source>
        <dbReference type="ARBA" id="ARBA00022837"/>
    </source>
</evidence>
<evidence type="ECO:0000259" key="17">
    <source>
        <dbReference type="PROSITE" id="PS51695"/>
    </source>
</evidence>
<feature type="chain" id="PRO_5034093124" description="tripeptidyl-peptidase II" evidence="16">
    <location>
        <begin position="34"/>
        <end position="614"/>
    </location>
</feature>
<dbReference type="PANTHER" id="PTHR14218:SF10">
    <property type="entry name" value="PEPTIDASE S53 DOMAIN-CONTAINING PROTEIN"/>
    <property type="match status" value="1"/>
</dbReference>
<feature type="active site" description="Charge relay system" evidence="15">
    <location>
        <position position="527"/>
    </location>
</feature>
<comment type="catalytic activity">
    <reaction evidence="1">
        <text>Release of an N-terminal tripeptide from a polypeptide.</text>
        <dbReference type="EC" id="3.4.14.10"/>
    </reaction>
</comment>
<dbReference type="InterPro" id="IPR030400">
    <property type="entry name" value="Sedolisin_dom"/>
</dbReference>
<evidence type="ECO:0000256" key="6">
    <source>
        <dbReference type="ARBA" id="ARBA00022670"/>
    </source>
</evidence>
<accession>A0A8H7TDH2</accession>
<dbReference type="PANTHER" id="PTHR14218">
    <property type="entry name" value="PROTEASE S8 TRIPEPTIDYL PEPTIDASE I CLN2"/>
    <property type="match status" value="1"/>
</dbReference>
<dbReference type="Pfam" id="PF09286">
    <property type="entry name" value="Pro-kuma_activ"/>
    <property type="match status" value="1"/>
</dbReference>
<dbReference type="GO" id="GO:0008240">
    <property type="term" value="F:tripeptidyl-peptidase activity"/>
    <property type="evidence" value="ECO:0007669"/>
    <property type="project" value="UniProtKB-EC"/>
</dbReference>
<evidence type="ECO:0000256" key="7">
    <source>
        <dbReference type="ARBA" id="ARBA00022723"/>
    </source>
</evidence>
<keyword evidence="12" id="KW-0843">Virulence</keyword>
<keyword evidence="14" id="KW-0325">Glycoprotein</keyword>
<dbReference type="InterPro" id="IPR050819">
    <property type="entry name" value="Tripeptidyl-peptidase_I"/>
</dbReference>
<comment type="cofactor">
    <cofactor evidence="15">
        <name>Ca(2+)</name>
        <dbReference type="ChEBI" id="CHEBI:29108"/>
    </cofactor>
    <text evidence="15">Binds 1 Ca(2+) ion per subunit.</text>
</comment>
<keyword evidence="13" id="KW-0865">Zymogen</keyword>
<dbReference type="CDD" id="cd04056">
    <property type="entry name" value="Peptidases_S53"/>
    <property type="match status" value="1"/>
</dbReference>
<protein>
    <recommendedName>
        <fullName evidence="4">tripeptidyl-peptidase II</fullName>
        <ecNumber evidence="4">3.4.14.10</ecNumber>
    </recommendedName>
</protein>
<keyword evidence="10 15" id="KW-0720">Serine protease</keyword>
<dbReference type="PROSITE" id="PS51695">
    <property type="entry name" value="SEDOLISIN"/>
    <property type="match status" value="1"/>
</dbReference>
<dbReference type="AlphaFoldDB" id="A0A8H7TDH2"/>
<dbReference type="EC" id="3.4.14.10" evidence="4"/>
<evidence type="ECO:0000256" key="4">
    <source>
        <dbReference type="ARBA" id="ARBA00012462"/>
    </source>
</evidence>
<dbReference type="SMART" id="SM00944">
    <property type="entry name" value="Pro-kuma_activ"/>
    <property type="match status" value="1"/>
</dbReference>
<feature type="active site" description="Charge relay system" evidence="15">
    <location>
        <position position="319"/>
    </location>
</feature>
<dbReference type="OrthoDB" id="409122at2759"/>
<feature type="binding site" evidence="15">
    <location>
        <position position="569"/>
    </location>
    <ligand>
        <name>Ca(2+)</name>
        <dbReference type="ChEBI" id="CHEBI:29108"/>
    </ligand>
</feature>
<dbReference type="GO" id="GO:0004252">
    <property type="term" value="F:serine-type endopeptidase activity"/>
    <property type="evidence" value="ECO:0007669"/>
    <property type="project" value="UniProtKB-UniRule"/>
</dbReference>
<evidence type="ECO:0000313" key="19">
    <source>
        <dbReference type="Proteomes" id="UP000664132"/>
    </source>
</evidence>
<evidence type="ECO:0000256" key="13">
    <source>
        <dbReference type="ARBA" id="ARBA00023145"/>
    </source>
</evidence>
<comment type="function">
    <text evidence="2">Secreted tripeptidyl-peptidase which degrades proteins at acidic pHs and is involved in virulence.</text>
</comment>
<dbReference type="GO" id="GO:0006508">
    <property type="term" value="P:proteolysis"/>
    <property type="evidence" value="ECO:0007669"/>
    <property type="project" value="UniProtKB-KW"/>
</dbReference>
<dbReference type="InterPro" id="IPR036852">
    <property type="entry name" value="Peptidase_S8/S53_dom_sf"/>
</dbReference>
<keyword evidence="19" id="KW-1185">Reference proteome</keyword>
<feature type="active site" description="Charge relay system" evidence="15">
    <location>
        <position position="323"/>
    </location>
</feature>
<dbReference type="GO" id="GO:0005576">
    <property type="term" value="C:extracellular region"/>
    <property type="evidence" value="ECO:0007669"/>
    <property type="project" value="UniProtKB-SubCell"/>
</dbReference>
<dbReference type="CDD" id="cd11377">
    <property type="entry name" value="Pro-peptidase_S53"/>
    <property type="match status" value="1"/>
</dbReference>
<proteinExistence type="predicted"/>
<dbReference type="Gene3D" id="3.40.50.200">
    <property type="entry name" value="Peptidase S8/S53 domain"/>
    <property type="match status" value="1"/>
</dbReference>
<feature type="binding site" evidence="15">
    <location>
        <position position="594"/>
    </location>
    <ligand>
        <name>Ca(2+)</name>
        <dbReference type="ChEBI" id="CHEBI:29108"/>
    </ligand>
</feature>
<dbReference type="FunFam" id="3.40.50.200:FF:000015">
    <property type="entry name" value="Tripeptidyl peptidase A"/>
    <property type="match status" value="1"/>
</dbReference>
<dbReference type="EMBL" id="JAFJYH010000102">
    <property type="protein sequence ID" value="KAG4419580.1"/>
    <property type="molecule type" value="Genomic_DNA"/>
</dbReference>
<gene>
    <name evidence="18" type="ORF">IFR04_007282</name>
</gene>
<keyword evidence="11 15" id="KW-0106">Calcium</keyword>
<keyword evidence="7 15" id="KW-0479">Metal-binding</keyword>
<comment type="subcellular location">
    <subcellularLocation>
        <location evidence="3">Secreted</location>
        <location evidence="3">Extracellular space</location>
    </subcellularLocation>
</comment>
<name>A0A8H7TDH2_9HELO</name>
<reference evidence="18" key="1">
    <citation type="submission" date="2021-02" db="EMBL/GenBank/DDBJ databases">
        <title>Genome sequence Cadophora malorum strain M34.</title>
        <authorList>
            <person name="Stefanovic E."/>
            <person name="Vu D."/>
            <person name="Scully C."/>
            <person name="Dijksterhuis J."/>
            <person name="Roader J."/>
            <person name="Houbraken J."/>
        </authorList>
    </citation>
    <scope>NUCLEOTIDE SEQUENCE</scope>
    <source>
        <strain evidence="18">M34</strain>
    </source>
</reference>
<dbReference type="SUPFAM" id="SSF54897">
    <property type="entry name" value="Protease propeptides/inhibitors"/>
    <property type="match status" value="1"/>
</dbReference>
<keyword evidence="8 16" id="KW-0732">Signal</keyword>
<dbReference type="InterPro" id="IPR015366">
    <property type="entry name" value="S53_propep"/>
</dbReference>
<dbReference type="GO" id="GO:0046872">
    <property type="term" value="F:metal ion binding"/>
    <property type="evidence" value="ECO:0007669"/>
    <property type="project" value="UniProtKB-UniRule"/>
</dbReference>
<evidence type="ECO:0000256" key="15">
    <source>
        <dbReference type="PROSITE-ProRule" id="PRU01032"/>
    </source>
</evidence>
<organism evidence="18 19">
    <name type="scientific">Cadophora malorum</name>
    <dbReference type="NCBI Taxonomy" id="108018"/>
    <lineage>
        <taxon>Eukaryota</taxon>
        <taxon>Fungi</taxon>
        <taxon>Dikarya</taxon>
        <taxon>Ascomycota</taxon>
        <taxon>Pezizomycotina</taxon>
        <taxon>Leotiomycetes</taxon>
        <taxon>Helotiales</taxon>
        <taxon>Ploettnerulaceae</taxon>
        <taxon>Cadophora</taxon>
    </lineage>
</organism>
<dbReference type="Proteomes" id="UP000664132">
    <property type="component" value="Unassembled WGS sequence"/>
</dbReference>
<keyword evidence="6 15" id="KW-0645">Protease</keyword>
<feature type="binding site" evidence="15">
    <location>
        <position position="570"/>
    </location>
    <ligand>
        <name>Ca(2+)</name>
        <dbReference type="ChEBI" id="CHEBI:29108"/>
    </ligand>
</feature>
<evidence type="ECO:0000256" key="9">
    <source>
        <dbReference type="ARBA" id="ARBA00022801"/>
    </source>
</evidence>
<evidence type="ECO:0000256" key="14">
    <source>
        <dbReference type="ARBA" id="ARBA00023180"/>
    </source>
</evidence>
<feature type="signal peptide" evidence="16">
    <location>
        <begin position="1"/>
        <end position="33"/>
    </location>
</feature>
<evidence type="ECO:0000256" key="16">
    <source>
        <dbReference type="SAM" id="SignalP"/>
    </source>
</evidence>
<evidence type="ECO:0000256" key="8">
    <source>
        <dbReference type="ARBA" id="ARBA00022729"/>
    </source>
</evidence>
<keyword evidence="5" id="KW-0964">Secreted</keyword>
<evidence type="ECO:0000313" key="18">
    <source>
        <dbReference type="EMBL" id="KAG4419580.1"/>
    </source>
</evidence>
<comment type="caution">
    <text evidence="18">The sequence shown here is derived from an EMBL/GenBank/DDBJ whole genome shotgun (WGS) entry which is preliminary data.</text>
</comment>
<sequence>MYRSDFVKRHLSHLLKMHFSRLFFLALTTSVWSSPTNEATAHKDDFTSRVVESVPAPPAGWIRDEGAKLDKDSHIVKLRIHLSHQNMDKFHDMALKIATPGHELYGSHLSQQVIDDMIAPKEDSSKLVMEWLETEGLSSHASISQRSDTVIVDASVTEIEALLKAKYMPFIEKETGESAVRTLEYSLPDVLKGHVNMVQPTTFFGLRAMRSTISEHHALNSADFKAEAVQSENAAQAVTGCTGSTITPKCLSNLYSYTSATAYSNGLMGIAGFLKQWPFKTDLTTFMKSYATQGNAAQSFTCTLINGGTCPQTGTPGIEANLDVQYARAITESIPNVYYSVGGSPPWLGTGTNTNEPYLEFLNYLLALDASALPNTISISYGDDEDTVPLDYATNVCNLFAQLGARGVSVLVASGDSGVGTTCKSGTKKTFTTSFPASCPWVTTVGGTTGNSPEGAWSGSGGGFSSRFGQPSYQTAAVNKWLTTDTTHTAVNAYFNKSGRAYPDIAAQSTNFVIVASGSAQGVSGTSCACPTFASIIQLLNSDRLLAGKKPLGFLNPWLYNNATAGLTDIKTGKNTGCSGVISGAGFSAVAGWDPATGLGTPIYTSLLAISKTT</sequence>
<evidence type="ECO:0000256" key="12">
    <source>
        <dbReference type="ARBA" id="ARBA00023026"/>
    </source>
</evidence>
<evidence type="ECO:0000256" key="1">
    <source>
        <dbReference type="ARBA" id="ARBA00001910"/>
    </source>
</evidence>